<accession>A0A0E9W929</accession>
<organism evidence="1">
    <name type="scientific">Anguilla anguilla</name>
    <name type="common">European freshwater eel</name>
    <name type="synonym">Muraena anguilla</name>
    <dbReference type="NCBI Taxonomy" id="7936"/>
    <lineage>
        <taxon>Eukaryota</taxon>
        <taxon>Metazoa</taxon>
        <taxon>Chordata</taxon>
        <taxon>Craniata</taxon>
        <taxon>Vertebrata</taxon>
        <taxon>Euteleostomi</taxon>
        <taxon>Actinopterygii</taxon>
        <taxon>Neopterygii</taxon>
        <taxon>Teleostei</taxon>
        <taxon>Anguilliformes</taxon>
        <taxon>Anguillidae</taxon>
        <taxon>Anguilla</taxon>
    </lineage>
</organism>
<dbReference type="EMBL" id="GBXM01021786">
    <property type="protein sequence ID" value="JAH86791.1"/>
    <property type="molecule type" value="Transcribed_RNA"/>
</dbReference>
<evidence type="ECO:0000313" key="1">
    <source>
        <dbReference type="EMBL" id="JAH86791.1"/>
    </source>
</evidence>
<dbReference type="AlphaFoldDB" id="A0A0E9W929"/>
<reference evidence="1" key="1">
    <citation type="submission" date="2014-11" db="EMBL/GenBank/DDBJ databases">
        <authorList>
            <person name="Amaro Gonzalez C."/>
        </authorList>
    </citation>
    <scope>NUCLEOTIDE SEQUENCE</scope>
</reference>
<name>A0A0E9W929_ANGAN</name>
<protein>
    <submittedName>
        <fullName evidence="1">Uncharacterized protein</fullName>
    </submittedName>
</protein>
<proteinExistence type="predicted"/>
<reference evidence="1" key="2">
    <citation type="journal article" date="2015" name="Fish Shellfish Immunol.">
        <title>Early steps in the European eel (Anguilla anguilla)-Vibrio vulnificus interaction in the gills: Role of the RtxA13 toxin.</title>
        <authorList>
            <person name="Callol A."/>
            <person name="Pajuelo D."/>
            <person name="Ebbesson L."/>
            <person name="Teles M."/>
            <person name="MacKenzie S."/>
            <person name="Amaro C."/>
        </authorList>
    </citation>
    <scope>NUCLEOTIDE SEQUENCE</scope>
</reference>
<sequence>MEWVKVASLFRMCSWSVRDTGRASGHLH</sequence>